<proteinExistence type="predicted"/>
<dbReference type="SUPFAM" id="SSF52833">
    <property type="entry name" value="Thioredoxin-like"/>
    <property type="match status" value="1"/>
</dbReference>
<evidence type="ECO:0000313" key="3">
    <source>
        <dbReference type="Proteomes" id="UP000070444"/>
    </source>
</evidence>
<evidence type="ECO:0000259" key="1">
    <source>
        <dbReference type="PROSITE" id="PS50404"/>
    </source>
</evidence>
<dbReference type="PROSITE" id="PS50404">
    <property type="entry name" value="GST_NTER"/>
    <property type="match status" value="1"/>
</dbReference>
<feature type="domain" description="GST N-terminal" evidence="1">
    <location>
        <begin position="9"/>
        <end position="90"/>
    </location>
</feature>
<dbReference type="InterPro" id="IPR036249">
    <property type="entry name" value="Thioredoxin-like_sf"/>
</dbReference>
<protein>
    <recommendedName>
        <fullName evidence="1">GST N-terminal domain-containing protein</fullName>
    </recommendedName>
</protein>
<gene>
    <name evidence="2" type="ORF">CONCODRAFT_18699</name>
</gene>
<keyword evidence="3" id="KW-1185">Reference proteome</keyword>
<sequence>MIKVYELVTQHAELGVSLGPFVVAAELFLKHKGLEFESIPLTFVEVGPTIKELTEGKWDRVPVVVFDNSDVIFDSPEIAKYLDEKYPDSRLDPDNTALDEIINDYSSNIAPNAILNAFDDLFALLEPENQVYFRLTREKFFGKKLEEVSGNRDINTMKFIQNIAKIDDLLSTSKFLNGNKPLIHDYTLASRIQYFRTVSPRTYKELILNGPNFNLLRWTRDMDNLFDDFLKNRKTVKYD</sequence>
<organism evidence="2 3">
    <name type="scientific">Conidiobolus coronatus (strain ATCC 28846 / CBS 209.66 / NRRL 28638)</name>
    <name type="common">Delacroixia coronata</name>
    <dbReference type="NCBI Taxonomy" id="796925"/>
    <lineage>
        <taxon>Eukaryota</taxon>
        <taxon>Fungi</taxon>
        <taxon>Fungi incertae sedis</taxon>
        <taxon>Zoopagomycota</taxon>
        <taxon>Entomophthoromycotina</taxon>
        <taxon>Entomophthoromycetes</taxon>
        <taxon>Entomophthorales</taxon>
        <taxon>Ancylistaceae</taxon>
        <taxon>Conidiobolus</taxon>
    </lineage>
</organism>
<dbReference type="InterPro" id="IPR004045">
    <property type="entry name" value="Glutathione_S-Trfase_N"/>
</dbReference>
<dbReference type="Gene3D" id="1.20.1050.10">
    <property type="match status" value="1"/>
</dbReference>
<dbReference type="InterPro" id="IPR036282">
    <property type="entry name" value="Glutathione-S-Trfase_C_sf"/>
</dbReference>
<dbReference type="AlphaFoldDB" id="A0A137P1J6"/>
<dbReference type="OrthoDB" id="4951845at2759"/>
<evidence type="ECO:0000313" key="2">
    <source>
        <dbReference type="EMBL" id="KXN68913.1"/>
    </source>
</evidence>
<dbReference type="EMBL" id="KQ964555">
    <property type="protein sequence ID" value="KXN68913.1"/>
    <property type="molecule type" value="Genomic_DNA"/>
</dbReference>
<dbReference type="Pfam" id="PF13409">
    <property type="entry name" value="GST_N_2"/>
    <property type="match status" value="1"/>
</dbReference>
<reference evidence="2 3" key="1">
    <citation type="journal article" date="2015" name="Genome Biol. Evol.">
        <title>Phylogenomic analyses indicate that early fungi evolved digesting cell walls of algal ancestors of land plants.</title>
        <authorList>
            <person name="Chang Y."/>
            <person name="Wang S."/>
            <person name="Sekimoto S."/>
            <person name="Aerts A.L."/>
            <person name="Choi C."/>
            <person name="Clum A."/>
            <person name="LaButti K.M."/>
            <person name="Lindquist E.A."/>
            <person name="Yee Ngan C."/>
            <person name="Ohm R.A."/>
            <person name="Salamov A.A."/>
            <person name="Grigoriev I.V."/>
            <person name="Spatafora J.W."/>
            <person name="Berbee M.L."/>
        </authorList>
    </citation>
    <scope>NUCLEOTIDE SEQUENCE [LARGE SCALE GENOMIC DNA]</scope>
    <source>
        <strain evidence="2 3">NRRL 28638</strain>
    </source>
</reference>
<dbReference type="SUPFAM" id="SSF47616">
    <property type="entry name" value="GST C-terminal domain-like"/>
    <property type="match status" value="1"/>
</dbReference>
<name>A0A137P1J6_CONC2</name>
<dbReference type="STRING" id="796925.A0A137P1J6"/>
<dbReference type="InterPro" id="IPR054416">
    <property type="entry name" value="GST_UstS-like_C"/>
</dbReference>
<dbReference type="Pfam" id="PF22041">
    <property type="entry name" value="GST_C_7"/>
    <property type="match status" value="1"/>
</dbReference>
<dbReference type="Proteomes" id="UP000070444">
    <property type="component" value="Unassembled WGS sequence"/>
</dbReference>
<accession>A0A137P1J6</accession>
<dbReference type="Gene3D" id="3.40.30.10">
    <property type="entry name" value="Glutaredoxin"/>
    <property type="match status" value="1"/>
</dbReference>